<protein>
    <submittedName>
        <fullName evidence="3">Heme-binding protein 2-like</fullName>
    </submittedName>
</protein>
<sequence>MILSVLFCLVCMMGNAFGGEGYGIELERPPYKLATNQPKDRSYEVREYAAANWTSTQMDSASSKSSEAFMRLFKYIQGRNAAGATIDMTAPVTTHIAPGPTIFDMKRTMSFYIPQDFQADPPAPTDTEVYIEERQPMTAYVRSFPGWASETENWVNVYKLFEDMKRNGVDEDTVDLTSFYTAGYNSPMRFIKRHNEVWLLSKTPNRT</sequence>
<gene>
    <name evidence="3" type="primary">Hebp2-004</name>
</gene>
<feature type="chain" id="PRO_5026017397" evidence="2">
    <location>
        <begin position="19"/>
        <end position="207"/>
    </location>
</feature>
<dbReference type="Pfam" id="PF04832">
    <property type="entry name" value="SOUL"/>
    <property type="match status" value="1"/>
</dbReference>
<dbReference type="AlphaFoldDB" id="A0A6F9DDV1"/>
<accession>A0A6F9DDV1</accession>
<organism evidence="3">
    <name type="scientific">Phallusia mammillata</name>
    <dbReference type="NCBI Taxonomy" id="59560"/>
    <lineage>
        <taxon>Eukaryota</taxon>
        <taxon>Metazoa</taxon>
        <taxon>Chordata</taxon>
        <taxon>Tunicata</taxon>
        <taxon>Ascidiacea</taxon>
        <taxon>Phlebobranchia</taxon>
        <taxon>Ascidiidae</taxon>
        <taxon>Phallusia</taxon>
    </lineage>
</organism>
<dbReference type="Gene3D" id="3.20.80.10">
    <property type="entry name" value="Regulatory factor, effector binding domain"/>
    <property type="match status" value="1"/>
</dbReference>
<dbReference type="PANTHER" id="PTHR11220:SF72">
    <property type="entry name" value="HEME-BINDING PROTEIN 2-LIKE ISOFORM X2"/>
    <property type="match status" value="1"/>
</dbReference>
<dbReference type="GO" id="GO:0020037">
    <property type="term" value="F:heme binding"/>
    <property type="evidence" value="ECO:0007669"/>
    <property type="project" value="TreeGrafter"/>
</dbReference>
<proteinExistence type="evidence at transcript level"/>
<dbReference type="EMBL" id="LR785720">
    <property type="protein sequence ID" value="CAB3252420.1"/>
    <property type="molecule type" value="mRNA"/>
</dbReference>
<feature type="signal peptide" evidence="2">
    <location>
        <begin position="1"/>
        <end position="18"/>
    </location>
</feature>
<reference evidence="3" key="1">
    <citation type="submission" date="2020-04" db="EMBL/GenBank/DDBJ databases">
        <authorList>
            <person name="Neveu A P."/>
        </authorList>
    </citation>
    <scope>NUCLEOTIDE SEQUENCE</scope>
    <source>
        <tissue evidence="3">Whole embryo</tissue>
    </source>
</reference>
<dbReference type="InterPro" id="IPR006917">
    <property type="entry name" value="SOUL_heme-bd"/>
</dbReference>
<evidence type="ECO:0000256" key="2">
    <source>
        <dbReference type="SAM" id="SignalP"/>
    </source>
</evidence>
<evidence type="ECO:0000256" key="1">
    <source>
        <dbReference type="ARBA" id="ARBA00009817"/>
    </source>
</evidence>
<dbReference type="FunFam" id="3.20.80.10:FF:000015">
    <property type="entry name" value="Heme-binding protein soul2"/>
    <property type="match status" value="1"/>
</dbReference>
<keyword evidence="2" id="KW-0732">Signal</keyword>
<dbReference type="InterPro" id="IPR011256">
    <property type="entry name" value="Reg_factor_effector_dom_sf"/>
</dbReference>
<name>A0A6F9DDV1_9ASCI</name>
<evidence type="ECO:0000313" key="3">
    <source>
        <dbReference type="EMBL" id="CAB3252420.1"/>
    </source>
</evidence>
<dbReference type="SUPFAM" id="SSF55136">
    <property type="entry name" value="Probable bacterial effector-binding domain"/>
    <property type="match status" value="1"/>
</dbReference>
<dbReference type="PANTHER" id="PTHR11220">
    <property type="entry name" value="HEME-BINDING PROTEIN-RELATED"/>
    <property type="match status" value="1"/>
</dbReference>
<comment type="similarity">
    <text evidence="1">Belongs to the HEBP family.</text>
</comment>